<reference evidence="1" key="2">
    <citation type="submission" date="2020-11" db="EMBL/GenBank/DDBJ databases">
        <authorList>
            <person name="McCartney M.A."/>
            <person name="Auch B."/>
            <person name="Kono T."/>
            <person name="Mallez S."/>
            <person name="Becker A."/>
            <person name="Gohl D.M."/>
            <person name="Silverstein K.A.T."/>
            <person name="Koren S."/>
            <person name="Bechman K.B."/>
            <person name="Herman A."/>
            <person name="Abrahante J.E."/>
            <person name="Garbe J."/>
        </authorList>
    </citation>
    <scope>NUCLEOTIDE SEQUENCE</scope>
    <source>
        <strain evidence="1">Duluth1</strain>
        <tissue evidence="1">Whole animal</tissue>
    </source>
</reference>
<name>A0A9D4F4A6_DREPO</name>
<evidence type="ECO:0000313" key="2">
    <source>
        <dbReference type="Proteomes" id="UP000828390"/>
    </source>
</evidence>
<keyword evidence="2" id="KW-1185">Reference proteome</keyword>
<accession>A0A9D4F4A6</accession>
<dbReference type="Proteomes" id="UP000828390">
    <property type="component" value="Unassembled WGS sequence"/>
</dbReference>
<evidence type="ECO:0000313" key="1">
    <source>
        <dbReference type="EMBL" id="KAH3791532.1"/>
    </source>
</evidence>
<gene>
    <name evidence="1" type="ORF">DPMN_145020</name>
</gene>
<organism evidence="1 2">
    <name type="scientific">Dreissena polymorpha</name>
    <name type="common">Zebra mussel</name>
    <name type="synonym">Mytilus polymorpha</name>
    <dbReference type="NCBI Taxonomy" id="45954"/>
    <lineage>
        <taxon>Eukaryota</taxon>
        <taxon>Metazoa</taxon>
        <taxon>Spiralia</taxon>
        <taxon>Lophotrochozoa</taxon>
        <taxon>Mollusca</taxon>
        <taxon>Bivalvia</taxon>
        <taxon>Autobranchia</taxon>
        <taxon>Heteroconchia</taxon>
        <taxon>Euheterodonta</taxon>
        <taxon>Imparidentia</taxon>
        <taxon>Neoheterodontei</taxon>
        <taxon>Myida</taxon>
        <taxon>Dreissenoidea</taxon>
        <taxon>Dreissenidae</taxon>
        <taxon>Dreissena</taxon>
    </lineage>
</organism>
<protein>
    <submittedName>
        <fullName evidence="1">Uncharacterized protein</fullName>
    </submittedName>
</protein>
<proteinExistence type="predicted"/>
<dbReference type="EMBL" id="JAIWYP010000007">
    <property type="protein sequence ID" value="KAH3791532.1"/>
    <property type="molecule type" value="Genomic_DNA"/>
</dbReference>
<comment type="caution">
    <text evidence="1">The sequence shown here is derived from an EMBL/GenBank/DDBJ whole genome shotgun (WGS) entry which is preliminary data.</text>
</comment>
<reference evidence="1" key="1">
    <citation type="journal article" date="2019" name="bioRxiv">
        <title>The Genome of the Zebra Mussel, Dreissena polymorpha: A Resource for Invasive Species Research.</title>
        <authorList>
            <person name="McCartney M.A."/>
            <person name="Auch B."/>
            <person name="Kono T."/>
            <person name="Mallez S."/>
            <person name="Zhang Y."/>
            <person name="Obille A."/>
            <person name="Becker A."/>
            <person name="Abrahante J.E."/>
            <person name="Garbe J."/>
            <person name="Badalamenti J.P."/>
            <person name="Herman A."/>
            <person name="Mangelson H."/>
            <person name="Liachko I."/>
            <person name="Sullivan S."/>
            <person name="Sone E.D."/>
            <person name="Koren S."/>
            <person name="Silverstein K.A.T."/>
            <person name="Beckman K.B."/>
            <person name="Gohl D.M."/>
        </authorList>
    </citation>
    <scope>NUCLEOTIDE SEQUENCE</scope>
    <source>
        <strain evidence="1">Duluth1</strain>
        <tissue evidence="1">Whole animal</tissue>
    </source>
</reference>
<sequence>MVLLNRCKGNIITSIRRLHGGFQEGLGSMMTSLSLRECLNYSRELSSPVYMCFWMHAKRLTGCGMMAYFTCSPLSLPEITPIRQPSTLSC</sequence>
<dbReference type="AlphaFoldDB" id="A0A9D4F4A6"/>